<organism evidence="1 2">
    <name type="scientific">Adhaeribacter aerolatus</name>
    <dbReference type="NCBI Taxonomy" id="670289"/>
    <lineage>
        <taxon>Bacteria</taxon>
        <taxon>Pseudomonadati</taxon>
        <taxon>Bacteroidota</taxon>
        <taxon>Cytophagia</taxon>
        <taxon>Cytophagales</taxon>
        <taxon>Hymenobacteraceae</taxon>
        <taxon>Adhaeribacter</taxon>
    </lineage>
</organism>
<proteinExistence type="predicted"/>
<name>A0A512B0R7_9BACT</name>
<dbReference type="AlphaFoldDB" id="A0A512B0R7"/>
<sequence>MVVSLQERILGLENTSIRYSIICVVFNNAGAFKRNISDDGNTYILGSTAFSNEPIPLN</sequence>
<accession>A0A512B0R7</accession>
<dbReference type="EMBL" id="BJYS01000024">
    <property type="protein sequence ID" value="GEO05554.1"/>
    <property type="molecule type" value="Genomic_DNA"/>
</dbReference>
<reference evidence="1 2" key="1">
    <citation type="submission" date="2019-07" db="EMBL/GenBank/DDBJ databases">
        <title>Whole genome shotgun sequence of Adhaeribacter aerolatus NBRC 106133.</title>
        <authorList>
            <person name="Hosoyama A."/>
            <person name="Uohara A."/>
            <person name="Ohji S."/>
            <person name="Ichikawa N."/>
        </authorList>
    </citation>
    <scope>NUCLEOTIDE SEQUENCE [LARGE SCALE GENOMIC DNA]</scope>
    <source>
        <strain evidence="1 2">NBRC 106133</strain>
    </source>
</reference>
<dbReference type="Proteomes" id="UP000321532">
    <property type="component" value="Unassembled WGS sequence"/>
</dbReference>
<keyword evidence="2" id="KW-1185">Reference proteome</keyword>
<evidence type="ECO:0000313" key="2">
    <source>
        <dbReference type="Proteomes" id="UP000321532"/>
    </source>
</evidence>
<comment type="caution">
    <text evidence="1">The sequence shown here is derived from an EMBL/GenBank/DDBJ whole genome shotgun (WGS) entry which is preliminary data.</text>
</comment>
<protein>
    <submittedName>
        <fullName evidence="1">Uncharacterized protein</fullName>
    </submittedName>
</protein>
<evidence type="ECO:0000313" key="1">
    <source>
        <dbReference type="EMBL" id="GEO05554.1"/>
    </source>
</evidence>
<gene>
    <name evidence="1" type="ORF">AAE02nite_32180</name>
</gene>